<dbReference type="InterPro" id="IPR005656">
    <property type="entry name" value="MmgE_PrpD"/>
</dbReference>
<evidence type="ECO:0000259" key="3">
    <source>
        <dbReference type="Pfam" id="PF19305"/>
    </source>
</evidence>
<evidence type="ECO:0000313" key="5">
    <source>
        <dbReference type="Proteomes" id="UP000199199"/>
    </source>
</evidence>
<protein>
    <submittedName>
        <fullName evidence="4">2-methylcitrate dehydratase PrpD</fullName>
    </submittedName>
</protein>
<sequence>MAYQEAAVVDQLADFVAELHFEDLSEDTVHTVERAFVDTVGVALAGLEEPAGEKACAAFGTTAALFSDVRSANERALAIGTASHALDYDDLSWSMDGHPSVTLVPPLLAVIPETVASGRDIITAFVAGYETECAIAYPVIPTHYKSGWHATATFGVFGATAAVAKLLDLGRTEMREAIAIAASMASGTKENFGSMTKPLHAGLAARSGVTASKLAANGFTGGDSAFEGDAGFWALYADGPEAEFSIGDGLQLEQYGLQLKAYPCCYFTHASIAATEELQENHSIDPNDIDTVEVLTSAAADDALQYDNPDVPSEGKFSMPYVIASTLVTGRVTLSTFEPEHFGNEAVREMMDRVEFIVDENLPYNANSGTVRITTANGTYEKHRKYPPGTYHDPLSKAELHEKFYECTERVIPQETADAVYEQLVSLSEHSSVTGLAIESTGCVESLGDDGIGR</sequence>
<proteinExistence type="inferred from homology"/>
<dbReference type="GO" id="GO:0016829">
    <property type="term" value="F:lyase activity"/>
    <property type="evidence" value="ECO:0007669"/>
    <property type="project" value="InterPro"/>
</dbReference>
<dbReference type="RefSeq" id="WP_092907296.1">
    <property type="nucleotide sequence ID" value="NZ_FOZS01000005.1"/>
</dbReference>
<dbReference type="PANTHER" id="PTHR16943">
    <property type="entry name" value="2-METHYLCITRATE DEHYDRATASE-RELATED"/>
    <property type="match status" value="1"/>
</dbReference>
<dbReference type="InterPro" id="IPR045337">
    <property type="entry name" value="MmgE_PrpD_C"/>
</dbReference>
<reference evidence="5" key="1">
    <citation type="submission" date="2016-10" db="EMBL/GenBank/DDBJ databases">
        <authorList>
            <person name="Varghese N."/>
            <person name="Submissions S."/>
        </authorList>
    </citation>
    <scope>NUCLEOTIDE SEQUENCE [LARGE SCALE GENOMIC DNA]</scope>
    <source>
        <strain evidence="5">DSM 22427</strain>
    </source>
</reference>
<dbReference type="InterPro" id="IPR036148">
    <property type="entry name" value="MmgE/PrpD_sf"/>
</dbReference>
<dbReference type="InterPro" id="IPR045336">
    <property type="entry name" value="MmgE_PrpD_N"/>
</dbReference>
<dbReference type="OrthoDB" id="43639at2157"/>
<dbReference type="InterPro" id="IPR042183">
    <property type="entry name" value="MmgE/PrpD_sf_1"/>
</dbReference>
<dbReference type="Gene3D" id="1.10.4100.10">
    <property type="entry name" value="2-methylcitrate dehydratase PrpD"/>
    <property type="match status" value="1"/>
</dbReference>
<dbReference type="Gene3D" id="3.30.1330.120">
    <property type="entry name" value="2-methylcitrate dehydratase PrpD"/>
    <property type="match status" value="1"/>
</dbReference>
<comment type="similarity">
    <text evidence="1">Belongs to the PrpD family.</text>
</comment>
<dbReference type="InterPro" id="IPR042188">
    <property type="entry name" value="MmgE/PrpD_sf_2"/>
</dbReference>
<accession>A0A1I6UNS6</accession>
<dbReference type="AlphaFoldDB" id="A0A1I6UNS6"/>
<dbReference type="Proteomes" id="UP000199199">
    <property type="component" value="Unassembled WGS sequence"/>
</dbReference>
<organism evidence="4 5">
    <name type="scientific">Halostagnicola kamekurae</name>
    <dbReference type="NCBI Taxonomy" id="619731"/>
    <lineage>
        <taxon>Archaea</taxon>
        <taxon>Methanobacteriati</taxon>
        <taxon>Methanobacteriota</taxon>
        <taxon>Stenosarchaea group</taxon>
        <taxon>Halobacteria</taxon>
        <taxon>Halobacteriales</taxon>
        <taxon>Natrialbaceae</taxon>
        <taxon>Halostagnicola</taxon>
    </lineage>
</organism>
<feature type="domain" description="MmgE/PrpD N-terminal" evidence="2">
    <location>
        <begin position="11"/>
        <end position="244"/>
    </location>
</feature>
<gene>
    <name evidence="4" type="ORF">SAMN04488556_3972</name>
</gene>
<evidence type="ECO:0000256" key="1">
    <source>
        <dbReference type="ARBA" id="ARBA00006174"/>
    </source>
</evidence>
<feature type="domain" description="MmgE/PrpD C-terminal" evidence="3">
    <location>
        <begin position="262"/>
        <end position="420"/>
    </location>
</feature>
<dbReference type="SUPFAM" id="SSF103378">
    <property type="entry name" value="2-methylcitrate dehydratase PrpD"/>
    <property type="match status" value="1"/>
</dbReference>
<evidence type="ECO:0000313" key="4">
    <source>
        <dbReference type="EMBL" id="SFT03109.1"/>
    </source>
</evidence>
<dbReference type="Pfam" id="PF19305">
    <property type="entry name" value="MmgE_PrpD_C"/>
    <property type="match status" value="1"/>
</dbReference>
<dbReference type="EMBL" id="FOZS01000005">
    <property type="protein sequence ID" value="SFT03109.1"/>
    <property type="molecule type" value="Genomic_DNA"/>
</dbReference>
<name>A0A1I6UNS6_9EURY</name>
<dbReference type="PANTHER" id="PTHR16943:SF8">
    <property type="entry name" value="2-METHYLCITRATE DEHYDRATASE"/>
    <property type="match status" value="1"/>
</dbReference>
<evidence type="ECO:0000259" key="2">
    <source>
        <dbReference type="Pfam" id="PF03972"/>
    </source>
</evidence>
<dbReference type="Pfam" id="PF03972">
    <property type="entry name" value="MmgE_PrpD_N"/>
    <property type="match status" value="1"/>
</dbReference>
<keyword evidence="5" id="KW-1185">Reference proteome</keyword>